<dbReference type="InterPro" id="IPR016163">
    <property type="entry name" value="Ald_DH_C"/>
</dbReference>
<protein>
    <submittedName>
        <fullName evidence="5">Acyl-CoA reductase-like NAD-dependent aldehyde dehydrogenase</fullName>
    </submittedName>
</protein>
<name>A0ABU0J0R3_9CAUL</name>
<dbReference type="InterPro" id="IPR029510">
    <property type="entry name" value="Ald_DH_CS_GLU"/>
</dbReference>
<organism evidence="5 6">
    <name type="scientific">Caulobacter ginsengisoli</name>
    <dbReference type="NCBI Taxonomy" id="400775"/>
    <lineage>
        <taxon>Bacteria</taxon>
        <taxon>Pseudomonadati</taxon>
        <taxon>Pseudomonadota</taxon>
        <taxon>Alphaproteobacteria</taxon>
        <taxon>Caulobacterales</taxon>
        <taxon>Caulobacteraceae</taxon>
        <taxon>Caulobacter</taxon>
    </lineage>
</organism>
<comment type="similarity">
    <text evidence="3">Belongs to the aldehyde dehydrogenase family.</text>
</comment>
<dbReference type="InterPro" id="IPR015590">
    <property type="entry name" value="Aldehyde_DH_dom"/>
</dbReference>
<dbReference type="Proteomes" id="UP001228905">
    <property type="component" value="Unassembled WGS sequence"/>
</dbReference>
<proteinExistence type="inferred from homology"/>
<evidence type="ECO:0000256" key="3">
    <source>
        <dbReference type="RuleBase" id="RU003345"/>
    </source>
</evidence>
<dbReference type="Gene3D" id="3.40.605.10">
    <property type="entry name" value="Aldehyde Dehydrogenase, Chain A, domain 1"/>
    <property type="match status" value="1"/>
</dbReference>
<dbReference type="SUPFAM" id="SSF53720">
    <property type="entry name" value="ALDH-like"/>
    <property type="match status" value="1"/>
</dbReference>
<keyword evidence="6" id="KW-1185">Reference proteome</keyword>
<comment type="caution">
    <text evidence="5">The sequence shown here is derived from an EMBL/GenBank/DDBJ whole genome shotgun (WGS) entry which is preliminary data.</text>
</comment>
<feature type="active site" evidence="2">
    <location>
        <position position="273"/>
    </location>
</feature>
<reference evidence="5 6" key="1">
    <citation type="submission" date="2023-07" db="EMBL/GenBank/DDBJ databases">
        <title>Genomic Encyclopedia of Type Strains, Phase IV (KMG-IV): sequencing the most valuable type-strain genomes for metagenomic binning, comparative biology and taxonomic classification.</title>
        <authorList>
            <person name="Goeker M."/>
        </authorList>
    </citation>
    <scope>NUCLEOTIDE SEQUENCE [LARGE SCALE GENOMIC DNA]</scope>
    <source>
        <strain evidence="5 6">DSM 18695</strain>
    </source>
</reference>
<evidence type="ECO:0000256" key="2">
    <source>
        <dbReference type="PROSITE-ProRule" id="PRU10007"/>
    </source>
</evidence>
<dbReference type="EMBL" id="JAUSVS010000016">
    <property type="protein sequence ID" value="MDQ0466889.1"/>
    <property type="molecule type" value="Genomic_DNA"/>
</dbReference>
<dbReference type="Gene3D" id="3.40.309.10">
    <property type="entry name" value="Aldehyde Dehydrogenase, Chain A, domain 2"/>
    <property type="match status" value="1"/>
</dbReference>
<keyword evidence="1 3" id="KW-0560">Oxidoreductase</keyword>
<dbReference type="PROSITE" id="PS00687">
    <property type="entry name" value="ALDEHYDE_DEHYDR_GLU"/>
    <property type="match status" value="1"/>
</dbReference>
<dbReference type="RefSeq" id="WP_307353096.1">
    <property type="nucleotide sequence ID" value="NZ_JAUSVS010000016.1"/>
</dbReference>
<dbReference type="Pfam" id="PF00171">
    <property type="entry name" value="Aldedh"/>
    <property type="match status" value="1"/>
</dbReference>
<evidence type="ECO:0000313" key="6">
    <source>
        <dbReference type="Proteomes" id="UP001228905"/>
    </source>
</evidence>
<dbReference type="PANTHER" id="PTHR11699">
    <property type="entry name" value="ALDEHYDE DEHYDROGENASE-RELATED"/>
    <property type="match status" value="1"/>
</dbReference>
<evidence type="ECO:0000259" key="4">
    <source>
        <dbReference type="Pfam" id="PF00171"/>
    </source>
</evidence>
<dbReference type="InterPro" id="IPR016162">
    <property type="entry name" value="Ald_DH_N"/>
</dbReference>
<sequence>MRATRAFLKTVDDWPLSGAAASFLSQSEFGHLIEGEIVASASGETMAIFDPATGLEFARCASGGAEDVDRAVRSARQAFDDGRWRNLDAQEKERRLHRLSVLLQQSRPLLMDLDVIDGGVVRAYSEFIVQFGIDTVDYYAGWPTKLQGRMPASPPDVVVQEVREPVGVCAVISPWNGPSAAPCAIVPALACGNSVVLKPAEQTPLTALVVAKLCLEAGIPPGVVNVVQGRGEVVGAALVEHPLVDAISFTGSGETGRRIQAAAAPTLKRLSMELGGKSPQIVFDDADLDAAATAVAGAAWGHSGQVCTAGTRVLIQRGIHDELVAEMVARSRNIKIGSGFRPDTQMGPLISQEQLDRVNRYVALGKAQGAQVALGGEQHGSTGYFHKPTIFTGVDNRMTIAREEIFGPVMSVIPFDTEEEALAIANDTEFGLAAGVWTRDLSRAHRASRAIRAGTVWINTYQRVNPAIPYGGVKQSGYGRSLGHESLEHYTQIKTVWIKIA</sequence>
<accession>A0ABU0J0R3</accession>
<gene>
    <name evidence="5" type="ORF">QO010_004686</name>
</gene>
<feature type="domain" description="Aldehyde dehydrogenase" evidence="4">
    <location>
        <begin position="39"/>
        <end position="496"/>
    </location>
</feature>
<dbReference type="InterPro" id="IPR016161">
    <property type="entry name" value="Ald_DH/histidinol_DH"/>
</dbReference>
<evidence type="ECO:0000313" key="5">
    <source>
        <dbReference type="EMBL" id="MDQ0466889.1"/>
    </source>
</evidence>
<evidence type="ECO:0000256" key="1">
    <source>
        <dbReference type="ARBA" id="ARBA00023002"/>
    </source>
</evidence>